<feature type="compositionally biased region" description="Low complexity" evidence="2">
    <location>
        <begin position="33"/>
        <end position="42"/>
    </location>
</feature>
<keyword evidence="1" id="KW-0378">Hydrolase</keyword>
<dbReference type="GO" id="GO:0016787">
    <property type="term" value="F:hydrolase activity"/>
    <property type="evidence" value="ECO:0007669"/>
    <property type="project" value="UniProtKB-KW"/>
</dbReference>
<proteinExistence type="predicted"/>
<dbReference type="Proteomes" id="UP000334019">
    <property type="component" value="Chromosome"/>
</dbReference>
<dbReference type="InterPro" id="IPR042001">
    <property type="entry name" value="Sortase_F"/>
</dbReference>
<dbReference type="RefSeq" id="WP_153758645.1">
    <property type="nucleotide sequence ID" value="NZ_CP045851.1"/>
</dbReference>
<evidence type="ECO:0000256" key="1">
    <source>
        <dbReference type="ARBA" id="ARBA00022801"/>
    </source>
</evidence>
<evidence type="ECO:0000313" key="4">
    <source>
        <dbReference type="Proteomes" id="UP000334019"/>
    </source>
</evidence>
<dbReference type="Pfam" id="PF04203">
    <property type="entry name" value="Sortase"/>
    <property type="match status" value="1"/>
</dbReference>
<name>A0A5Q2RCB9_9ACTN</name>
<dbReference type="InterPro" id="IPR005754">
    <property type="entry name" value="Sortase"/>
</dbReference>
<accession>A0A5Q2RCB9</accession>
<dbReference type="InterPro" id="IPR023365">
    <property type="entry name" value="Sortase_dom-sf"/>
</dbReference>
<keyword evidence="4" id="KW-1185">Reference proteome</keyword>
<evidence type="ECO:0000256" key="2">
    <source>
        <dbReference type="SAM" id="MobiDB-lite"/>
    </source>
</evidence>
<gene>
    <name evidence="3" type="ORF">GH723_05140</name>
</gene>
<protein>
    <submittedName>
        <fullName evidence="3">Sortase</fullName>
    </submittedName>
</protein>
<feature type="region of interest" description="Disordered" evidence="2">
    <location>
        <begin position="22"/>
        <end position="49"/>
    </location>
</feature>
<sequence>MRRTALAVVVAALLLGACGGGGESRVAPAGEVPTASTTTTSPPATPPPTSELAALVEPAGSTATLPEAAIGPVPVGLRYDAIGADAPVLSVGVATNGDMEIPGAREVGWYRYGPTPGAEGSSVLAAHVAYAGQDGVFRRLTGATPGDRFDVSYDDGSVRTFEVVAIRQYDKDELPTAELFAVSGEPQVVLITCGGAFNRELRSYDDNIVAYALPV</sequence>
<evidence type="ECO:0000313" key="3">
    <source>
        <dbReference type="EMBL" id="QGG94539.1"/>
    </source>
</evidence>
<dbReference type="CDD" id="cd05829">
    <property type="entry name" value="Sortase_F"/>
    <property type="match status" value="1"/>
</dbReference>
<dbReference type="SUPFAM" id="SSF63817">
    <property type="entry name" value="Sortase"/>
    <property type="match status" value="1"/>
</dbReference>
<organism evidence="3 4">
    <name type="scientific">Actinomarinicola tropica</name>
    <dbReference type="NCBI Taxonomy" id="2789776"/>
    <lineage>
        <taxon>Bacteria</taxon>
        <taxon>Bacillati</taxon>
        <taxon>Actinomycetota</taxon>
        <taxon>Acidimicrobiia</taxon>
        <taxon>Acidimicrobiales</taxon>
        <taxon>Iamiaceae</taxon>
        <taxon>Actinomarinicola</taxon>
    </lineage>
</organism>
<dbReference type="PROSITE" id="PS51257">
    <property type="entry name" value="PROKAR_LIPOPROTEIN"/>
    <property type="match status" value="1"/>
</dbReference>
<dbReference type="Gene3D" id="2.40.260.10">
    <property type="entry name" value="Sortase"/>
    <property type="match status" value="1"/>
</dbReference>
<dbReference type="KEGG" id="atq:GH723_05140"/>
<reference evidence="3 4" key="1">
    <citation type="submission" date="2019-11" db="EMBL/GenBank/DDBJ databases">
        <authorList>
            <person name="He Y."/>
        </authorList>
    </citation>
    <scope>NUCLEOTIDE SEQUENCE [LARGE SCALE GENOMIC DNA]</scope>
    <source>
        <strain evidence="3 4">SCSIO 58843</strain>
    </source>
</reference>
<dbReference type="AlphaFoldDB" id="A0A5Q2RCB9"/>
<dbReference type="EMBL" id="CP045851">
    <property type="protein sequence ID" value="QGG94539.1"/>
    <property type="molecule type" value="Genomic_DNA"/>
</dbReference>